<dbReference type="Proteomes" id="UP001149090">
    <property type="component" value="Unassembled WGS sequence"/>
</dbReference>
<organism evidence="1 2">
    <name type="scientific">Anaeramoeba ignava</name>
    <name type="common">Anaerobic marine amoeba</name>
    <dbReference type="NCBI Taxonomy" id="1746090"/>
    <lineage>
        <taxon>Eukaryota</taxon>
        <taxon>Metamonada</taxon>
        <taxon>Anaeramoebidae</taxon>
        <taxon>Anaeramoeba</taxon>
    </lineage>
</organism>
<reference evidence="1" key="1">
    <citation type="submission" date="2022-10" db="EMBL/GenBank/DDBJ databases">
        <title>Novel sulphate-reducing endosymbionts in the free-living metamonad Anaeramoeba.</title>
        <authorList>
            <person name="Jerlstrom-Hultqvist J."/>
            <person name="Cepicka I."/>
            <person name="Gallot-Lavallee L."/>
            <person name="Salas-Leiva D."/>
            <person name="Curtis B.A."/>
            <person name="Zahonova K."/>
            <person name="Pipaliya S."/>
            <person name="Dacks J."/>
            <person name="Roger A.J."/>
        </authorList>
    </citation>
    <scope>NUCLEOTIDE SEQUENCE</scope>
    <source>
        <strain evidence="1">BMAN</strain>
    </source>
</reference>
<accession>A0A9Q0R4D5</accession>
<proteinExistence type="predicted"/>
<protein>
    <submittedName>
        <fullName evidence="1">Uncharacterized protein</fullName>
    </submittedName>
</protein>
<name>A0A9Q0R4D5_ANAIG</name>
<evidence type="ECO:0000313" key="1">
    <source>
        <dbReference type="EMBL" id="KAJ5066852.1"/>
    </source>
</evidence>
<evidence type="ECO:0000313" key="2">
    <source>
        <dbReference type="Proteomes" id="UP001149090"/>
    </source>
</evidence>
<gene>
    <name evidence="1" type="ORF">M0811_03196</name>
</gene>
<dbReference type="AlphaFoldDB" id="A0A9Q0R4D5"/>
<keyword evidence="2" id="KW-1185">Reference proteome</keyword>
<dbReference type="EMBL" id="JAPDFW010000136">
    <property type="protein sequence ID" value="KAJ5066852.1"/>
    <property type="molecule type" value="Genomic_DNA"/>
</dbReference>
<sequence length="680" mass="81744">MRKIFTNKKTKTKNTNQEQQLLFKSAKNCQELQQNWFLRTKPQVEKEKKSFLYFKFSLLFLEGYRDWKPYNNEFKEKYFGKENRKSIKNSKKIKNTIHEENEIPKLLTIETIHFLNHFFKFLSEYVYPTFLQIQKNPNSNINIFDNINNNLQFTQTDITENIQNGISLQIASILARSSIHRKILYNKNAHLIISKLLKISLKFFTLSIEFIHSNPDFSDLFHLSIFLLSHILKIIFLFEKYETQKNSKYKNWINEKMIYRLTKNLLLLQENSQQFLLTYNAYQLEIRILTLIKLFILNKYLSTKTKEKLVNYCIRSVRIPNIYAPLLTSFFDKSKNGRNDFLDSFKILINFIQPKDKIHLEINDNENNENNENNNEMNILNILIFKIKIHVFTIMKMLVFQNPVFLQDIISEPNFFDITDLIFWTFYSFVGEMLVDKLDENTNKENLNDDNSNNEKEKTTFDDDSFQSLNEKYTIEFDLQNYKPIPTQTHPFIKQLFASLFKLFKLVLLIEKKQSNPSFESVKFTFLNQMVSIFENLFIGSYHETLQIISQSRKIILQINPMIQFEYLHLLKKLVEEDLINIELQMRFCKIFFTKYFYYELNDELFQNQRQIPQSFRNLKIELFHTIFLLIEKNKTSYDPIMSFLIHLLSSKENNLTIYYDIFQVLIQIINYKDKAKNKC</sequence>
<comment type="caution">
    <text evidence="1">The sequence shown here is derived from an EMBL/GenBank/DDBJ whole genome shotgun (WGS) entry which is preliminary data.</text>
</comment>